<name>A0A834ZQF1_TETSI</name>
<sequence>MMGPQRHGPRGSRTRILFTSIETKLTTYTHESCNNGIHGYLLFKFAIALCSFMAISSAQPSDMSTAFLIRVDQSGNGDYKKIQDAIDAVPSNNSELVFIWIKSGTYRPLSLSFSGGKLTHGRLYIILIQILGFLSKRIHREKVVVPANKHFITLNGTLATTTIITWSERRDIFDSPTLSVLASDFEGRFLTIQNTFGAGAKAVALRVSGDRAAFYGCRILSHQDTLLADAGRHYYSNCYIEGDTDFICGNAASLFEVSSSFRSAISIRLQKELVLSWHNAESRLRRTPATPSWVARSLVYKFTVVKLAIVPTAERLYGDGCDVTFPKFLAFGLSNVSNKCSLCFLCDRTVYYWQYKCYGPGADTAKRVPWLHNLTSAKAAPFLTKNMIGDRGWLRPSPTRFKKKGA</sequence>
<keyword evidence="5" id="KW-0063">Aspartyl esterase</keyword>
<dbReference type="PANTHER" id="PTHR31321:SF72">
    <property type="entry name" value="PECTINESTERASE 11-RELATED"/>
    <property type="match status" value="1"/>
</dbReference>
<comment type="pathway">
    <text evidence="1">Glycan metabolism; pectin degradation; 2-dehydro-3-deoxy-D-gluconate from pectin: step 1/5.</text>
</comment>
<comment type="caution">
    <text evidence="7">The sequence shown here is derived from an EMBL/GenBank/DDBJ whole genome shotgun (WGS) entry which is preliminary data.</text>
</comment>
<keyword evidence="4" id="KW-0378">Hydrolase</keyword>
<dbReference type="InterPro" id="IPR000070">
    <property type="entry name" value="Pectinesterase_cat"/>
</dbReference>
<dbReference type="GO" id="GO:0030599">
    <property type="term" value="F:pectinesterase activity"/>
    <property type="evidence" value="ECO:0007669"/>
    <property type="project" value="UniProtKB-EC"/>
</dbReference>
<protein>
    <recommendedName>
        <fullName evidence="3">pectinesterase</fullName>
        <ecNumber evidence="3">3.1.1.11</ecNumber>
    </recommendedName>
</protein>
<dbReference type="SUPFAM" id="SSF51126">
    <property type="entry name" value="Pectin lyase-like"/>
    <property type="match status" value="1"/>
</dbReference>
<reference evidence="7 8" key="1">
    <citation type="submission" date="2020-04" db="EMBL/GenBank/DDBJ databases">
        <title>Plant Genome Project.</title>
        <authorList>
            <person name="Zhang R.-G."/>
        </authorList>
    </citation>
    <scope>NUCLEOTIDE SEQUENCE [LARGE SCALE GENOMIC DNA]</scope>
    <source>
        <strain evidence="7">YNK0</strain>
        <tissue evidence="7">Leaf</tissue>
    </source>
</reference>
<dbReference type="InterPro" id="IPR012334">
    <property type="entry name" value="Pectin_lyas_fold"/>
</dbReference>
<evidence type="ECO:0000256" key="2">
    <source>
        <dbReference type="ARBA" id="ARBA00008891"/>
    </source>
</evidence>
<evidence type="ECO:0000256" key="3">
    <source>
        <dbReference type="ARBA" id="ARBA00013229"/>
    </source>
</evidence>
<comment type="similarity">
    <text evidence="2">Belongs to the pectinesterase family.</text>
</comment>
<evidence type="ECO:0000256" key="4">
    <source>
        <dbReference type="ARBA" id="ARBA00022801"/>
    </source>
</evidence>
<proteinExistence type="inferred from homology"/>
<keyword evidence="8" id="KW-1185">Reference proteome</keyword>
<organism evidence="7 8">
    <name type="scientific">Tetracentron sinense</name>
    <name type="common">Spur-leaf</name>
    <dbReference type="NCBI Taxonomy" id="13715"/>
    <lineage>
        <taxon>Eukaryota</taxon>
        <taxon>Viridiplantae</taxon>
        <taxon>Streptophyta</taxon>
        <taxon>Embryophyta</taxon>
        <taxon>Tracheophyta</taxon>
        <taxon>Spermatophyta</taxon>
        <taxon>Magnoliopsida</taxon>
        <taxon>Trochodendrales</taxon>
        <taxon>Trochodendraceae</taxon>
        <taxon>Tetracentron</taxon>
    </lineage>
</organism>
<evidence type="ECO:0000313" key="7">
    <source>
        <dbReference type="EMBL" id="KAF8409980.1"/>
    </source>
</evidence>
<dbReference type="OrthoDB" id="2019149at2759"/>
<feature type="domain" description="Pectinesterase catalytic" evidence="6">
    <location>
        <begin position="135"/>
        <end position="257"/>
    </location>
</feature>
<dbReference type="InterPro" id="IPR011050">
    <property type="entry name" value="Pectin_lyase_fold/virulence"/>
</dbReference>
<dbReference type="PANTHER" id="PTHR31321">
    <property type="entry name" value="ACYL-COA THIOESTER HYDROLASE YBHC-RELATED"/>
    <property type="match status" value="1"/>
</dbReference>
<dbReference type="UniPathway" id="UPA00545">
    <property type="reaction ID" value="UER00823"/>
</dbReference>
<evidence type="ECO:0000256" key="1">
    <source>
        <dbReference type="ARBA" id="ARBA00005184"/>
    </source>
</evidence>
<evidence type="ECO:0000256" key="5">
    <source>
        <dbReference type="ARBA" id="ARBA00023085"/>
    </source>
</evidence>
<evidence type="ECO:0000259" key="6">
    <source>
        <dbReference type="Pfam" id="PF01095"/>
    </source>
</evidence>
<dbReference type="EMBL" id="JABCRI010000002">
    <property type="protein sequence ID" value="KAF8409980.1"/>
    <property type="molecule type" value="Genomic_DNA"/>
</dbReference>
<accession>A0A834ZQF1</accession>
<dbReference type="GO" id="GO:0042545">
    <property type="term" value="P:cell wall modification"/>
    <property type="evidence" value="ECO:0007669"/>
    <property type="project" value="InterPro"/>
</dbReference>
<dbReference type="Proteomes" id="UP000655225">
    <property type="component" value="Unassembled WGS sequence"/>
</dbReference>
<evidence type="ECO:0000313" key="8">
    <source>
        <dbReference type="Proteomes" id="UP000655225"/>
    </source>
</evidence>
<dbReference type="EC" id="3.1.1.11" evidence="3"/>
<dbReference type="GO" id="GO:0045490">
    <property type="term" value="P:pectin catabolic process"/>
    <property type="evidence" value="ECO:0007669"/>
    <property type="project" value="UniProtKB-UniPathway"/>
</dbReference>
<dbReference type="OMA" id="MRRQTHD"/>
<gene>
    <name evidence="7" type="ORF">HHK36_002500</name>
</gene>
<dbReference type="Pfam" id="PF01095">
    <property type="entry name" value="Pectinesterase"/>
    <property type="match status" value="1"/>
</dbReference>
<dbReference type="Gene3D" id="2.160.20.10">
    <property type="entry name" value="Single-stranded right-handed beta-helix, Pectin lyase-like"/>
    <property type="match status" value="2"/>
</dbReference>
<dbReference type="AlphaFoldDB" id="A0A834ZQF1"/>